<protein>
    <submittedName>
        <fullName evidence="1">Ovule protein</fullName>
    </submittedName>
</protein>
<sequence>HCLKKRKLQDRQHTVTRARPPFQVPSIFNVTTFDGHATYGLPFSNLTRRAVLSYVNVRPFITHAVSYF</sequence>
<accession>A0A5K3EHY5</accession>
<dbReference type="WBParaSite" id="MCU_000678-RA">
    <property type="protein sequence ID" value="MCU_000678-RA"/>
    <property type="gene ID" value="MCU_000678"/>
</dbReference>
<proteinExistence type="predicted"/>
<dbReference type="AlphaFoldDB" id="A0A5K3EHY5"/>
<evidence type="ECO:0000313" key="1">
    <source>
        <dbReference type="WBParaSite" id="MCU_000678-RA"/>
    </source>
</evidence>
<reference evidence="1" key="1">
    <citation type="submission" date="2019-11" db="UniProtKB">
        <authorList>
            <consortium name="WormBaseParasite"/>
        </authorList>
    </citation>
    <scope>IDENTIFICATION</scope>
</reference>
<name>A0A5K3EHY5_MESCO</name>
<organism evidence="1">
    <name type="scientific">Mesocestoides corti</name>
    <name type="common">Flatworm</name>
    <dbReference type="NCBI Taxonomy" id="53468"/>
    <lineage>
        <taxon>Eukaryota</taxon>
        <taxon>Metazoa</taxon>
        <taxon>Spiralia</taxon>
        <taxon>Lophotrochozoa</taxon>
        <taxon>Platyhelminthes</taxon>
        <taxon>Cestoda</taxon>
        <taxon>Eucestoda</taxon>
        <taxon>Cyclophyllidea</taxon>
        <taxon>Mesocestoididae</taxon>
        <taxon>Mesocestoides</taxon>
    </lineage>
</organism>